<gene>
    <name evidence="2" type="ORF">C6P46_002384</name>
</gene>
<dbReference type="Gene3D" id="3.90.180.10">
    <property type="entry name" value="Medium-chain alcohol dehydrogenases, catalytic domain"/>
    <property type="match status" value="1"/>
</dbReference>
<dbReference type="InterPro" id="IPR011032">
    <property type="entry name" value="GroES-like_sf"/>
</dbReference>
<protein>
    <recommendedName>
        <fullName evidence="1">Enoyl reductase (ER) domain-containing protein</fullName>
    </recommendedName>
</protein>
<keyword evidence="3" id="KW-1185">Reference proteome</keyword>
<evidence type="ECO:0000313" key="2">
    <source>
        <dbReference type="EMBL" id="KAG0653612.1"/>
    </source>
</evidence>
<evidence type="ECO:0000259" key="1">
    <source>
        <dbReference type="SMART" id="SM00829"/>
    </source>
</evidence>
<dbReference type="EMBL" id="PUHQ01000187">
    <property type="protein sequence ID" value="KAG0653612.1"/>
    <property type="molecule type" value="Genomic_DNA"/>
</dbReference>
<organism evidence="2 3">
    <name type="scientific">Rhodotorula mucilaginosa</name>
    <name type="common">Yeast</name>
    <name type="synonym">Rhodotorula rubra</name>
    <dbReference type="NCBI Taxonomy" id="5537"/>
    <lineage>
        <taxon>Eukaryota</taxon>
        <taxon>Fungi</taxon>
        <taxon>Dikarya</taxon>
        <taxon>Basidiomycota</taxon>
        <taxon>Pucciniomycotina</taxon>
        <taxon>Microbotryomycetes</taxon>
        <taxon>Sporidiobolales</taxon>
        <taxon>Sporidiobolaceae</taxon>
        <taxon>Rhodotorula</taxon>
    </lineage>
</organism>
<dbReference type="PANTHER" id="PTHR45348:SF2">
    <property type="entry name" value="ZINC-TYPE ALCOHOL DEHYDROGENASE-LIKE PROTEIN C2E1P3.01"/>
    <property type="match status" value="1"/>
</dbReference>
<dbReference type="AlphaFoldDB" id="A0A9P6VTE4"/>
<sequence>MADLIPESKVSQEESASGLCWSMEFQKQVHVSEEPTLSIAADQTQVRILAAPNGVTQRMTKNVAAWIPKAKALLEVKEAPDWKVEKGEVLVEVHSVSVQPVDWKIQDYDFFVKEYPFILGTDVAGTVVEVADGVTNVKKGDRVLAHCSGLGTGQAKHSGFQKYSVVSALLTSPIPDSVSFDEATVLPLALSTAAAGLYQRDHLDLPLPKADATKAEGKVVLVYGGSSSVGSAAIQLAVASDVAVVTTCSPANFDLVKSLGAAAAIDYRADSLVDDAVRAIEAAGSEFAGVYDAISEKGTVEKSAEIASKAFGGKGKLHVATTLPPPEKVADGVKAAGVFALDILFKEDARIAKAVYLDFVPKALQNGSLKPKPDPLVVGKGLEKVEEGLNVQKKGVSAKKVVVSDIASA</sequence>
<dbReference type="InterPro" id="IPR036291">
    <property type="entry name" value="NAD(P)-bd_dom_sf"/>
</dbReference>
<proteinExistence type="predicted"/>
<dbReference type="OrthoDB" id="3233595at2759"/>
<dbReference type="InterPro" id="IPR047122">
    <property type="entry name" value="Trans-enoyl_RdTase-like"/>
</dbReference>
<dbReference type="CDD" id="cd08249">
    <property type="entry name" value="enoyl_reductase_like"/>
    <property type="match status" value="1"/>
</dbReference>
<dbReference type="InterPro" id="IPR013154">
    <property type="entry name" value="ADH-like_N"/>
</dbReference>
<dbReference type="Proteomes" id="UP000777482">
    <property type="component" value="Unassembled WGS sequence"/>
</dbReference>
<dbReference type="Gene3D" id="3.40.50.720">
    <property type="entry name" value="NAD(P)-binding Rossmann-like Domain"/>
    <property type="match status" value="1"/>
</dbReference>
<reference evidence="2 3" key="1">
    <citation type="submission" date="2020-11" db="EMBL/GenBank/DDBJ databases">
        <title>Kefir isolates.</title>
        <authorList>
            <person name="Marcisauskas S."/>
            <person name="Kim Y."/>
            <person name="Blasche S."/>
        </authorList>
    </citation>
    <scope>NUCLEOTIDE SEQUENCE [LARGE SCALE GENOMIC DNA]</scope>
    <source>
        <strain evidence="2 3">KR</strain>
    </source>
</reference>
<comment type="caution">
    <text evidence="2">The sequence shown here is derived from an EMBL/GenBank/DDBJ whole genome shotgun (WGS) entry which is preliminary data.</text>
</comment>
<dbReference type="InterPro" id="IPR020843">
    <property type="entry name" value="ER"/>
</dbReference>
<evidence type="ECO:0000313" key="3">
    <source>
        <dbReference type="Proteomes" id="UP000777482"/>
    </source>
</evidence>
<dbReference type="SMART" id="SM00829">
    <property type="entry name" value="PKS_ER"/>
    <property type="match status" value="1"/>
</dbReference>
<name>A0A9P6VTE4_RHOMI</name>
<feature type="domain" description="Enoyl reductase (ER)" evidence="1">
    <location>
        <begin position="72"/>
        <end position="403"/>
    </location>
</feature>
<dbReference type="PANTHER" id="PTHR45348">
    <property type="entry name" value="HYPOTHETICAL OXIDOREDUCTASE (EUROFUNG)"/>
    <property type="match status" value="1"/>
</dbReference>
<dbReference type="SUPFAM" id="SSF51735">
    <property type="entry name" value="NAD(P)-binding Rossmann-fold domains"/>
    <property type="match status" value="1"/>
</dbReference>
<dbReference type="SUPFAM" id="SSF50129">
    <property type="entry name" value="GroES-like"/>
    <property type="match status" value="1"/>
</dbReference>
<dbReference type="Pfam" id="PF08240">
    <property type="entry name" value="ADH_N"/>
    <property type="match status" value="1"/>
</dbReference>
<accession>A0A9P6VTE4</accession>
<dbReference type="GO" id="GO:0016651">
    <property type="term" value="F:oxidoreductase activity, acting on NAD(P)H"/>
    <property type="evidence" value="ECO:0007669"/>
    <property type="project" value="InterPro"/>
</dbReference>